<gene>
    <name evidence="1" type="ORF">CA12_27070</name>
</gene>
<dbReference type="AlphaFoldDB" id="A0A517PB79"/>
<protein>
    <submittedName>
        <fullName evidence="1">Uncharacterized protein</fullName>
    </submittedName>
</protein>
<keyword evidence="2" id="KW-1185">Reference proteome</keyword>
<evidence type="ECO:0000313" key="2">
    <source>
        <dbReference type="Proteomes" id="UP000318741"/>
    </source>
</evidence>
<proteinExistence type="predicted"/>
<dbReference type="EMBL" id="CP036265">
    <property type="protein sequence ID" value="QDT16601.1"/>
    <property type="molecule type" value="Genomic_DNA"/>
</dbReference>
<accession>A0A517PB79</accession>
<reference evidence="1 2" key="1">
    <citation type="submission" date="2019-02" db="EMBL/GenBank/DDBJ databases">
        <title>Deep-cultivation of Planctomycetes and their phenomic and genomic characterization uncovers novel biology.</title>
        <authorList>
            <person name="Wiegand S."/>
            <person name="Jogler M."/>
            <person name="Boedeker C."/>
            <person name="Pinto D."/>
            <person name="Vollmers J."/>
            <person name="Rivas-Marin E."/>
            <person name="Kohn T."/>
            <person name="Peeters S.H."/>
            <person name="Heuer A."/>
            <person name="Rast P."/>
            <person name="Oberbeckmann S."/>
            <person name="Bunk B."/>
            <person name="Jeske O."/>
            <person name="Meyerdierks A."/>
            <person name="Storesund J.E."/>
            <person name="Kallscheuer N."/>
            <person name="Luecker S."/>
            <person name="Lage O.M."/>
            <person name="Pohl T."/>
            <person name="Merkel B.J."/>
            <person name="Hornburger P."/>
            <person name="Mueller R.-W."/>
            <person name="Bruemmer F."/>
            <person name="Labrenz M."/>
            <person name="Spormann A.M."/>
            <person name="Op den Camp H."/>
            <person name="Overmann J."/>
            <person name="Amann R."/>
            <person name="Jetten M.S.M."/>
            <person name="Mascher T."/>
            <person name="Medema M.H."/>
            <person name="Devos D.P."/>
            <person name="Kaster A.-K."/>
            <person name="Ovreas L."/>
            <person name="Rohde M."/>
            <person name="Galperin M.Y."/>
            <person name="Jogler C."/>
        </authorList>
    </citation>
    <scope>NUCLEOTIDE SEQUENCE [LARGE SCALE GENOMIC DNA]</scope>
    <source>
        <strain evidence="1 2">CA12</strain>
    </source>
</reference>
<evidence type="ECO:0000313" key="1">
    <source>
        <dbReference type="EMBL" id="QDT16601.1"/>
    </source>
</evidence>
<organism evidence="1 2">
    <name type="scientific">Alienimonas californiensis</name>
    <dbReference type="NCBI Taxonomy" id="2527989"/>
    <lineage>
        <taxon>Bacteria</taxon>
        <taxon>Pseudomonadati</taxon>
        <taxon>Planctomycetota</taxon>
        <taxon>Planctomycetia</taxon>
        <taxon>Planctomycetales</taxon>
        <taxon>Planctomycetaceae</taxon>
        <taxon>Alienimonas</taxon>
    </lineage>
</organism>
<sequence>MTNWASGAAPHAVSIFRGAAERSPHLVPVELRVGNRTEPTEWFVLEDPEDALGLYDRDRLGLREVDGSGMLAIC</sequence>
<dbReference type="Proteomes" id="UP000318741">
    <property type="component" value="Chromosome"/>
</dbReference>
<dbReference type="KEGG" id="acaf:CA12_27070"/>
<name>A0A517PB79_9PLAN</name>